<keyword evidence="4" id="KW-1185">Reference proteome</keyword>
<proteinExistence type="predicted"/>
<protein>
    <recommendedName>
        <fullName evidence="2">WAP domain-containing protein</fullName>
    </recommendedName>
</protein>
<feature type="domain" description="WAP" evidence="2">
    <location>
        <begin position="14"/>
        <end position="62"/>
    </location>
</feature>
<dbReference type="SMART" id="SM00217">
    <property type="entry name" value="WAP"/>
    <property type="match status" value="1"/>
</dbReference>
<dbReference type="GO" id="GO:0030414">
    <property type="term" value="F:peptidase inhibitor activity"/>
    <property type="evidence" value="ECO:0007669"/>
    <property type="project" value="InterPro"/>
</dbReference>
<dbReference type="Ensembl" id="ENSSVLT00005013149.1">
    <property type="protein sequence ID" value="ENSSVLP00005011876.1"/>
    <property type="gene ID" value="ENSSVLG00005009438.1"/>
</dbReference>
<organism evidence="3 4">
    <name type="scientific">Sciurus vulgaris</name>
    <name type="common">Eurasian red squirrel</name>
    <dbReference type="NCBI Taxonomy" id="55149"/>
    <lineage>
        <taxon>Eukaryota</taxon>
        <taxon>Metazoa</taxon>
        <taxon>Chordata</taxon>
        <taxon>Craniata</taxon>
        <taxon>Vertebrata</taxon>
        <taxon>Euteleostomi</taxon>
        <taxon>Mammalia</taxon>
        <taxon>Eutheria</taxon>
        <taxon>Euarchontoglires</taxon>
        <taxon>Glires</taxon>
        <taxon>Rodentia</taxon>
        <taxon>Sciuromorpha</taxon>
        <taxon>Sciuridae</taxon>
        <taxon>Sciurinae</taxon>
        <taxon>Sciurini</taxon>
        <taxon>Sciurus</taxon>
    </lineage>
</organism>
<name>A0A8D2BB82_SCIVU</name>
<evidence type="ECO:0000313" key="3">
    <source>
        <dbReference type="Ensembl" id="ENSSVLP00005011876.1"/>
    </source>
</evidence>
<dbReference type="SUPFAM" id="SSF57256">
    <property type="entry name" value="Elafin-like"/>
    <property type="match status" value="1"/>
</dbReference>
<dbReference type="OrthoDB" id="6060011at2759"/>
<reference evidence="3" key="1">
    <citation type="submission" date="2025-08" db="UniProtKB">
        <authorList>
            <consortium name="Ensembl"/>
        </authorList>
    </citation>
    <scope>IDENTIFICATION</scope>
</reference>
<dbReference type="Proteomes" id="UP000694564">
    <property type="component" value="Chromosome 3"/>
</dbReference>
<evidence type="ECO:0000256" key="1">
    <source>
        <dbReference type="SAM" id="SignalP"/>
    </source>
</evidence>
<sequence>MKAGTVLVLGVFVALGMDMACARVLPTSIFGICADLCSGDDSCPKGTKCCSNACGHVCWRTSKGKLKECTKSAKHGRAVQMAGETDLPGTRKSDG</sequence>
<feature type="signal peptide" evidence="1">
    <location>
        <begin position="1"/>
        <end position="22"/>
    </location>
</feature>
<dbReference type="InterPro" id="IPR036645">
    <property type="entry name" value="Elafin-like_sf"/>
</dbReference>
<feature type="chain" id="PRO_5034806944" description="WAP domain-containing protein" evidence="1">
    <location>
        <begin position="23"/>
        <end position="95"/>
    </location>
</feature>
<evidence type="ECO:0000313" key="4">
    <source>
        <dbReference type="Proteomes" id="UP000694564"/>
    </source>
</evidence>
<dbReference type="GO" id="GO:0005576">
    <property type="term" value="C:extracellular region"/>
    <property type="evidence" value="ECO:0007669"/>
    <property type="project" value="InterPro"/>
</dbReference>
<dbReference type="Pfam" id="PF00095">
    <property type="entry name" value="WAP"/>
    <property type="match status" value="1"/>
</dbReference>
<accession>A0A8D2BB82</accession>
<dbReference type="InterPro" id="IPR008197">
    <property type="entry name" value="WAP_dom"/>
</dbReference>
<keyword evidence="1" id="KW-0732">Signal</keyword>
<dbReference type="Gene3D" id="4.10.75.10">
    <property type="entry name" value="Elafin-like"/>
    <property type="match status" value="1"/>
</dbReference>
<dbReference type="PROSITE" id="PS51390">
    <property type="entry name" value="WAP"/>
    <property type="match status" value="1"/>
</dbReference>
<evidence type="ECO:0000259" key="2">
    <source>
        <dbReference type="PROSITE" id="PS51390"/>
    </source>
</evidence>
<reference evidence="3" key="2">
    <citation type="submission" date="2025-09" db="UniProtKB">
        <authorList>
            <consortium name="Ensembl"/>
        </authorList>
    </citation>
    <scope>IDENTIFICATION</scope>
</reference>
<dbReference type="GeneTree" id="ENSGT00960000187851"/>
<dbReference type="AlphaFoldDB" id="A0A8D2BB82"/>